<keyword evidence="2" id="KW-1185">Reference proteome</keyword>
<name>A0AAV4XB08_CAEEX</name>
<reference evidence="1 2" key="1">
    <citation type="submission" date="2021-06" db="EMBL/GenBank/DDBJ databases">
        <title>Caerostris extrusa draft genome.</title>
        <authorList>
            <person name="Kono N."/>
            <person name="Arakawa K."/>
        </authorList>
    </citation>
    <scope>NUCLEOTIDE SEQUENCE [LARGE SCALE GENOMIC DNA]</scope>
</reference>
<dbReference type="AlphaFoldDB" id="A0AAV4XB08"/>
<evidence type="ECO:0000313" key="1">
    <source>
        <dbReference type="EMBL" id="GIY90979.1"/>
    </source>
</evidence>
<organism evidence="1 2">
    <name type="scientific">Caerostris extrusa</name>
    <name type="common">Bark spider</name>
    <name type="synonym">Caerostris bankana</name>
    <dbReference type="NCBI Taxonomy" id="172846"/>
    <lineage>
        <taxon>Eukaryota</taxon>
        <taxon>Metazoa</taxon>
        <taxon>Ecdysozoa</taxon>
        <taxon>Arthropoda</taxon>
        <taxon>Chelicerata</taxon>
        <taxon>Arachnida</taxon>
        <taxon>Araneae</taxon>
        <taxon>Araneomorphae</taxon>
        <taxon>Entelegynae</taxon>
        <taxon>Araneoidea</taxon>
        <taxon>Araneidae</taxon>
        <taxon>Caerostris</taxon>
    </lineage>
</organism>
<protein>
    <submittedName>
        <fullName evidence="1">Uncharacterized protein</fullName>
    </submittedName>
</protein>
<gene>
    <name evidence="1" type="ORF">CEXT_629201</name>
</gene>
<dbReference type="Proteomes" id="UP001054945">
    <property type="component" value="Unassembled WGS sequence"/>
</dbReference>
<sequence>MSGVLRPFLLTQRVDFPGIPSYSPSPMERLPSPEVTKLRSDPPGGALYLLARPVMLHGVRSRVLRYVEAPALAAPLIRFGSLRA</sequence>
<comment type="caution">
    <text evidence="1">The sequence shown here is derived from an EMBL/GenBank/DDBJ whole genome shotgun (WGS) entry which is preliminary data.</text>
</comment>
<dbReference type="EMBL" id="BPLR01017367">
    <property type="protein sequence ID" value="GIY90979.1"/>
    <property type="molecule type" value="Genomic_DNA"/>
</dbReference>
<accession>A0AAV4XB08</accession>
<proteinExistence type="predicted"/>
<evidence type="ECO:0000313" key="2">
    <source>
        <dbReference type="Proteomes" id="UP001054945"/>
    </source>
</evidence>